<name>A0ABT9QPC2_9ACTN</name>
<dbReference type="SUPFAM" id="SSF53474">
    <property type="entry name" value="alpha/beta-Hydrolases"/>
    <property type="match status" value="1"/>
</dbReference>
<keyword evidence="1" id="KW-0378">Hydrolase</keyword>
<evidence type="ECO:0000313" key="3">
    <source>
        <dbReference type="EMBL" id="MDP9848596.1"/>
    </source>
</evidence>
<dbReference type="PANTHER" id="PTHR43329">
    <property type="entry name" value="EPOXIDE HYDROLASE"/>
    <property type="match status" value="1"/>
</dbReference>
<dbReference type="Gene3D" id="3.40.50.1820">
    <property type="entry name" value="alpha/beta hydrolase"/>
    <property type="match status" value="1"/>
</dbReference>
<dbReference type="Pfam" id="PF00561">
    <property type="entry name" value="Abhydrolase_1"/>
    <property type="match status" value="1"/>
</dbReference>
<proteinExistence type="predicted"/>
<comment type="caution">
    <text evidence="3">The sequence shown here is derived from an EMBL/GenBank/DDBJ whole genome shotgun (WGS) entry which is preliminary data.</text>
</comment>
<dbReference type="EMBL" id="JAUSQU010000001">
    <property type="protein sequence ID" value="MDP9848596.1"/>
    <property type="molecule type" value="Genomic_DNA"/>
</dbReference>
<accession>A0ABT9QPC2</accession>
<feature type="domain" description="AB hydrolase-1" evidence="2">
    <location>
        <begin position="90"/>
        <end position="335"/>
    </location>
</feature>
<dbReference type="PRINTS" id="PR00111">
    <property type="entry name" value="ABHYDROLASE"/>
</dbReference>
<dbReference type="Proteomes" id="UP001225356">
    <property type="component" value="Unassembled WGS sequence"/>
</dbReference>
<dbReference type="RefSeq" id="WP_307566006.1">
    <property type="nucleotide sequence ID" value="NZ_JAUSQU010000001.1"/>
</dbReference>
<keyword evidence="4" id="KW-1185">Reference proteome</keyword>
<dbReference type="InterPro" id="IPR029058">
    <property type="entry name" value="AB_hydrolase_fold"/>
</dbReference>
<gene>
    <name evidence="3" type="ORF">J2853_007807</name>
</gene>
<evidence type="ECO:0000256" key="1">
    <source>
        <dbReference type="ARBA" id="ARBA00022801"/>
    </source>
</evidence>
<reference evidence="3 4" key="1">
    <citation type="submission" date="2023-07" db="EMBL/GenBank/DDBJ databases">
        <title>Sequencing the genomes of 1000 actinobacteria strains.</title>
        <authorList>
            <person name="Klenk H.-P."/>
        </authorList>
    </citation>
    <scope>NUCLEOTIDE SEQUENCE [LARGE SCALE GENOMIC DNA]</scope>
    <source>
        <strain evidence="3 4">DSM 46740</strain>
    </source>
</reference>
<dbReference type="InterPro" id="IPR000073">
    <property type="entry name" value="AB_hydrolase_1"/>
</dbReference>
<organism evidence="3 4">
    <name type="scientific">Streptosporangium lutulentum</name>
    <dbReference type="NCBI Taxonomy" id="1461250"/>
    <lineage>
        <taxon>Bacteria</taxon>
        <taxon>Bacillati</taxon>
        <taxon>Actinomycetota</taxon>
        <taxon>Actinomycetes</taxon>
        <taxon>Streptosporangiales</taxon>
        <taxon>Streptosporangiaceae</taxon>
        <taxon>Streptosporangium</taxon>
    </lineage>
</organism>
<evidence type="ECO:0000313" key="4">
    <source>
        <dbReference type="Proteomes" id="UP001225356"/>
    </source>
</evidence>
<dbReference type="InterPro" id="IPR000639">
    <property type="entry name" value="Epox_hydrolase-like"/>
</dbReference>
<protein>
    <submittedName>
        <fullName evidence="3">Pimeloyl-ACP methyl ester carboxylesterase</fullName>
    </submittedName>
</protein>
<evidence type="ECO:0000259" key="2">
    <source>
        <dbReference type="Pfam" id="PF00561"/>
    </source>
</evidence>
<sequence>MEGIRFVPGLKARGRFLLSLAAVGVIGLAGTVASPQADAQASPVTARTAAAPAVLPAADDGRRVPAGFTEQKTKVGDVAINYVRGGHGKTLVLLHGYPQTWYTWREVLPELAKHYTVIAPDLRGAGKSDAPAGGYDKKTLAADVYGLLSKLGLQHDIRLVGHDIGTMVSYAYAAAHPGDVTKLVLSEAPIPDKSLYTFSSLTPKGPGFWNFGFFSVTNGLPERMVNGKEELWVERFTDMLEVQKDGVDNKQVREYARFLRDDAHLRASFEWFRAFPKDVADNAEYVKKKLRMPVLAIGAAGSLGDFVPTQVRKYATNVTGVVIANSGHWIFEEQPAELTRRVLTFLK</sequence>
<dbReference type="PRINTS" id="PR00412">
    <property type="entry name" value="EPOXHYDRLASE"/>
</dbReference>